<dbReference type="PROSITE" id="PS50082">
    <property type="entry name" value="WD_REPEATS_2"/>
    <property type="match status" value="3"/>
</dbReference>
<protein>
    <recommendedName>
        <fullName evidence="9">Histone-binding protein RBBP4-like N-terminal domain-containing protein</fullName>
    </recommendedName>
</protein>
<keyword evidence="3 7" id="KW-0853">WD repeat</keyword>
<dbReference type="OrthoDB" id="427795at2759"/>
<evidence type="ECO:0000313" key="11">
    <source>
        <dbReference type="Proteomes" id="UP000728032"/>
    </source>
</evidence>
<dbReference type="SMART" id="SM00320">
    <property type="entry name" value="WD40"/>
    <property type="match status" value="6"/>
</dbReference>
<evidence type="ECO:0000313" key="10">
    <source>
        <dbReference type="EMBL" id="CAD7659170.1"/>
    </source>
</evidence>
<keyword evidence="11" id="KW-1185">Reference proteome</keyword>
<organism evidence="10">
    <name type="scientific">Oppiella nova</name>
    <dbReference type="NCBI Taxonomy" id="334625"/>
    <lineage>
        <taxon>Eukaryota</taxon>
        <taxon>Metazoa</taxon>
        <taxon>Ecdysozoa</taxon>
        <taxon>Arthropoda</taxon>
        <taxon>Chelicerata</taxon>
        <taxon>Arachnida</taxon>
        <taxon>Acari</taxon>
        <taxon>Acariformes</taxon>
        <taxon>Sarcoptiformes</taxon>
        <taxon>Oribatida</taxon>
        <taxon>Brachypylina</taxon>
        <taxon>Oppioidea</taxon>
        <taxon>Oppiidae</taxon>
        <taxon>Oppiella</taxon>
    </lineage>
</organism>
<evidence type="ECO:0000256" key="5">
    <source>
        <dbReference type="ARBA" id="ARBA00022853"/>
    </source>
</evidence>
<dbReference type="InterPro" id="IPR015943">
    <property type="entry name" value="WD40/YVTN_repeat-like_dom_sf"/>
</dbReference>
<dbReference type="PROSITE" id="PS50294">
    <property type="entry name" value="WD_REPEATS_REGION"/>
    <property type="match status" value="3"/>
</dbReference>
<keyword evidence="6" id="KW-0539">Nucleus</keyword>
<gene>
    <name evidence="10" type="ORF">ONB1V03_LOCUS15766</name>
</gene>
<evidence type="ECO:0000259" key="9">
    <source>
        <dbReference type="Pfam" id="PF12265"/>
    </source>
</evidence>
<dbReference type="Proteomes" id="UP000728032">
    <property type="component" value="Unassembled WGS sequence"/>
</dbReference>
<accession>A0A7R9MFB1</accession>
<dbReference type="GO" id="GO:0006325">
    <property type="term" value="P:chromatin organization"/>
    <property type="evidence" value="ECO:0007669"/>
    <property type="project" value="UniProtKB-KW"/>
</dbReference>
<dbReference type="Pfam" id="PF12265">
    <property type="entry name" value="CAF1C_H4-bd"/>
    <property type="match status" value="1"/>
</dbReference>
<proteinExistence type="inferred from homology"/>
<comment type="similarity">
    <text evidence="2">Belongs to the WD repeat RBAP46/RBAP48/MSI1 family.</text>
</comment>
<evidence type="ECO:0000256" key="8">
    <source>
        <dbReference type="SAM" id="MobiDB-lite"/>
    </source>
</evidence>
<keyword evidence="5" id="KW-0156">Chromatin regulator</keyword>
<feature type="repeat" description="WD" evidence="7">
    <location>
        <begin position="333"/>
        <end position="368"/>
    </location>
</feature>
<dbReference type="InterPro" id="IPR022052">
    <property type="entry name" value="Histone-bd_RBBP4-like_N"/>
</dbReference>
<dbReference type="InterPro" id="IPR036322">
    <property type="entry name" value="WD40_repeat_dom_sf"/>
</dbReference>
<keyword evidence="4" id="KW-0677">Repeat</keyword>
<dbReference type="PRINTS" id="PR00320">
    <property type="entry name" value="GPROTEINBRPT"/>
</dbReference>
<evidence type="ECO:0000256" key="2">
    <source>
        <dbReference type="ARBA" id="ARBA00009341"/>
    </source>
</evidence>
<dbReference type="PROSITE" id="PS00678">
    <property type="entry name" value="WD_REPEATS_1"/>
    <property type="match status" value="3"/>
</dbReference>
<evidence type="ECO:0000256" key="1">
    <source>
        <dbReference type="ARBA" id="ARBA00004123"/>
    </source>
</evidence>
<feature type="repeat" description="WD" evidence="7">
    <location>
        <begin position="289"/>
        <end position="324"/>
    </location>
</feature>
<dbReference type="SUPFAM" id="SSF50978">
    <property type="entry name" value="WD40 repeat-like"/>
    <property type="match status" value="1"/>
</dbReference>
<dbReference type="PANTHER" id="PTHR22850">
    <property type="entry name" value="WD40 REPEAT FAMILY"/>
    <property type="match status" value="1"/>
</dbReference>
<feature type="compositionally biased region" description="Acidic residues" evidence="8">
    <location>
        <begin position="14"/>
        <end position="26"/>
    </location>
</feature>
<dbReference type="Gene3D" id="2.130.10.10">
    <property type="entry name" value="YVTN repeat-like/Quinoprotein amine dehydrogenase"/>
    <property type="match status" value="1"/>
</dbReference>
<dbReference type="EMBL" id="CAJPVJ010016715">
    <property type="protein sequence ID" value="CAG2176332.1"/>
    <property type="molecule type" value="Genomic_DNA"/>
</dbReference>
<evidence type="ECO:0000256" key="3">
    <source>
        <dbReference type="ARBA" id="ARBA00022574"/>
    </source>
</evidence>
<dbReference type="GO" id="GO:0005634">
    <property type="term" value="C:nucleus"/>
    <property type="evidence" value="ECO:0007669"/>
    <property type="project" value="UniProtKB-SubCell"/>
</dbReference>
<evidence type="ECO:0000256" key="4">
    <source>
        <dbReference type="ARBA" id="ARBA00022737"/>
    </source>
</evidence>
<comment type="subcellular location">
    <subcellularLocation>
        <location evidence="1">Nucleus</location>
    </subcellularLocation>
</comment>
<sequence length="432" mass="48378">MDTMRDKIRHREELESDSSEELEDSSSESAELEVITNRMKSEEEVIVSEHNMWLSHVPYLYDSALTHALQWISPTVQWLPDVIPTNDSDLLSQHRLILGTHMTAGDLPDLLLVASVPVPNDGTTGEQLAEGYGGQGSVRMDIKIAHEGPVRRARYMPQNPDFIATQTMDGDVLLFDVSKHPPEPPVGSRCAPNARLVGHTVGGTGLAWSRHRMGYLLSAGYDTTVRLWNVFQHRLQYEASRVFKAHVAPVKDVQWHESNARVFGSVDGAGRLMVWDIRADNDRTPQLEVGAHNQKCNCLAFSPHSEASLATGADDNTVKLWDLRQIRRPIHALEWHRDAVFQVQWAPHNSSIIGSSGGDRRLHLWDLSIIGAEQSEMEALEGPPELLFIHGGHTGPVMDFSWNENNDWMVGSVCEGPLLQVWKISESLYDED</sequence>
<dbReference type="InterPro" id="IPR050459">
    <property type="entry name" value="WD_repeat_RBAP46/RBAP48/MSI1"/>
</dbReference>
<dbReference type="Pfam" id="PF00400">
    <property type="entry name" value="WD40"/>
    <property type="match status" value="4"/>
</dbReference>
<dbReference type="InterPro" id="IPR019775">
    <property type="entry name" value="WD40_repeat_CS"/>
</dbReference>
<feature type="compositionally biased region" description="Basic and acidic residues" evidence="8">
    <location>
        <begin position="1"/>
        <end position="13"/>
    </location>
</feature>
<name>A0A7R9MFB1_9ACAR</name>
<evidence type="ECO:0000256" key="7">
    <source>
        <dbReference type="PROSITE-ProRule" id="PRU00221"/>
    </source>
</evidence>
<dbReference type="EMBL" id="OC931540">
    <property type="protein sequence ID" value="CAD7659170.1"/>
    <property type="molecule type" value="Genomic_DNA"/>
</dbReference>
<reference evidence="10" key="1">
    <citation type="submission" date="2020-11" db="EMBL/GenBank/DDBJ databases">
        <authorList>
            <person name="Tran Van P."/>
        </authorList>
    </citation>
    <scope>NUCLEOTIDE SEQUENCE</scope>
</reference>
<dbReference type="AlphaFoldDB" id="A0A7R9MFB1"/>
<dbReference type="InterPro" id="IPR001680">
    <property type="entry name" value="WD40_rpt"/>
</dbReference>
<feature type="repeat" description="WD" evidence="7">
    <location>
        <begin position="196"/>
        <end position="230"/>
    </location>
</feature>
<feature type="region of interest" description="Disordered" evidence="8">
    <location>
        <begin position="1"/>
        <end position="32"/>
    </location>
</feature>
<evidence type="ECO:0000256" key="6">
    <source>
        <dbReference type="ARBA" id="ARBA00023242"/>
    </source>
</evidence>
<dbReference type="InterPro" id="IPR020472">
    <property type="entry name" value="WD40_PAC1"/>
</dbReference>
<feature type="domain" description="Histone-binding protein RBBP4-like N-terminal" evidence="9">
    <location>
        <begin position="49"/>
        <end position="120"/>
    </location>
</feature>